<evidence type="ECO:0000313" key="3">
    <source>
        <dbReference type="Proteomes" id="UP000029994"/>
    </source>
</evidence>
<evidence type="ECO:0008006" key="4">
    <source>
        <dbReference type="Google" id="ProtNLM"/>
    </source>
</evidence>
<dbReference type="SUPFAM" id="SSF56925">
    <property type="entry name" value="OMPA-like"/>
    <property type="match status" value="1"/>
</dbReference>
<dbReference type="EMBL" id="JMCG01000001">
    <property type="protein sequence ID" value="KGK11867.1"/>
    <property type="molecule type" value="Genomic_DNA"/>
</dbReference>
<dbReference type="AlphaFoldDB" id="A0A099LX93"/>
<dbReference type="eggNOG" id="ENOG5031MNT">
    <property type="taxonomic scope" value="Bacteria"/>
</dbReference>
<dbReference type="STRING" id="29495.EA26_11340"/>
<proteinExistence type="predicted"/>
<reference evidence="2 3" key="1">
    <citation type="submission" date="2014-04" db="EMBL/GenBank/DDBJ databases">
        <title>Genome sequencing of Vibrio navarrensis strains.</title>
        <authorList>
            <person name="Gladney L.M."/>
            <person name="Katz L.S."/>
            <person name="Marino-Ramirez L."/>
            <person name="Jordan I.K."/>
        </authorList>
    </citation>
    <scope>NUCLEOTIDE SEQUENCE [LARGE SCALE GENOMIC DNA]</scope>
    <source>
        <strain evidence="2 3">ATCC 51183</strain>
    </source>
</reference>
<evidence type="ECO:0000313" key="2">
    <source>
        <dbReference type="EMBL" id="KGK11867.1"/>
    </source>
</evidence>
<dbReference type="GeneID" id="43683763"/>
<feature type="signal peptide" evidence="1">
    <location>
        <begin position="1"/>
        <end position="23"/>
    </location>
</feature>
<organism evidence="2 3">
    <name type="scientific">Vibrio navarrensis</name>
    <dbReference type="NCBI Taxonomy" id="29495"/>
    <lineage>
        <taxon>Bacteria</taxon>
        <taxon>Pseudomonadati</taxon>
        <taxon>Pseudomonadota</taxon>
        <taxon>Gammaproteobacteria</taxon>
        <taxon>Vibrionales</taxon>
        <taxon>Vibrionaceae</taxon>
        <taxon>Vibrio</taxon>
    </lineage>
</organism>
<name>A0A099LX93_9VIBR</name>
<accession>A0A099LX93</accession>
<gene>
    <name evidence="2" type="ORF">EA26_11340</name>
</gene>
<comment type="caution">
    <text evidence="2">The sequence shown here is derived from an EMBL/GenBank/DDBJ whole genome shotgun (WGS) entry which is preliminary data.</text>
</comment>
<keyword evidence="1" id="KW-0732">Signal</keyword>
<feature type="chain" id="PRO_5001950647" description="Outer membrane protein beta-barrel domain-containing protein" evidence="1">
    <location>
        <begin position="24"/>
        <end position="178"/>
    </location>
</feature>
<protein>
    <recommendedName>
        <fullName evidence="4">Outer membrane protein beta-barrel domain-containing protein</fullName>
    </recommendedName>
</protein>
<evidence type="ECO:0000256" key="1">
    <source>
        <dbReference type="SAM" id="SignalP"/>
    </source>
</evidence>
<dbReference type="RefSeq" id="WP_039427460.1">
    <property type="nucleotide sequence ID" value="NZ_CP061844.1"/>
</dbReference>
<keyword evidence="3" id="KW-1185">Reference proteome</keyword>
<dbReference type="Proteomes" id="UP000029994">
    <property type="component" value="Unassembled WGS sequence"/>
</dbReference>
<sequence length="178" mass="19646">MLSRALKTAMLGVCTLLPVAASANNFNYNMFEVRMGSSPGTFGAEFNTYFTENTHIVARFDSEFSGDWDLAGGIGFNGPMGQFADIYGQMLLHNVKTDSNDTIGDEWKTEINIGSRIWLMENIEVHGRVGQLISNDDTASIIGIGARFHSTQQLSIGADIRNNGIYGHQILMSVRFHF</sequence>
<dbReference type="InterPro" id="IPR011250">
    <property type="entry name" value="OMP/PagP_B-barrel"/>
</dbReference>